<evidence type="ECO:0000256" key="4">
    <source>
        <dbReference type="ARBA" id="ARBA00022692"/>
    </source>
</evidence>
<comment type="similarity">
    <text evidence="2 7">Belongs to the sodium:solute symporter (SSF) (TC 2.A.21) family.</text>
</comment>
<evidence type="ECO:0000256" key="9">
    <source>
        <dbReference type="SAM" id="Phobius"/>
    </source>
</evidence>
<dbReference type="Gene3D" id="1.20.1730.10">
    <property type="entry name" value="Sodium/glucose cotransporter"/>
    <property type="match status" value="1"/>
</dbReference>
<dbReference type="PROSITE" id="PS50283">
    <property type="entry name" value="NA_SOLUT_SYMP_3"/>
    <property type="match status" value="1"/>
</dbReference>
<dbReference type="AlphaFoldDB" id="U1PQC9"/>
<evidence type="ECO:0000256" key="6">
    <source>
        <dbReference type="ARBA" id="ARBA00023136"/>
    </source>
</evidence>
<dbReference type="InterPro" id="IPR050277">
    <property type="entry name" value="Sodium:Solute_Symporter"/>
</dbReference>
<organism evidence="10 11">
    <name type="scientific">Haloquadratum walsbyi J07HQW2</name>
    <dbReference type="NCBI Taxonomy" id="1238425"/>
    <lineage>
        <taxon>Archaea</taxon>
        <taxon>Methanobacteriati</taxon>
        <taxon>Methanobacteriota</taxon>
        <taxon>Stenosarchaea group</taxon>
        <taxon>Halobacteria</taxon>
        <taxon>Halobacteriales</taxon>
        <taxon>Haloferacaceae</taxon>
        <taxon>Haloquadratum</taxon>
    </lineage>
</organism>
<dbReference type="GO" id="GO:0005886">
    <property type="term" value="C:plasma membrane"/>
    <property type="evidence" value="ECO:0007669"/>
    <property type="project" value="TreeGrafter"/>
</dbReference>
<feature type="transmembrane region" description="Helical" evidence="9">
    <location>
        <begin position="459"/>
        <end position="478"/>
    </location>
</feature>
<keyword evidence="3" id="KW-0813">Transport</keyword>
<evidence type="ECO:0000256" key="1">
    <source>
        <dbReference type="ARBA" id="ARBA00004141"/>
    </source>
</evidence>
<dbReference type="GO" id="GO:0015606">
    <property type="term" value="F:spermidine transmembrane transporter activity"/>
    <property type="evidence" value="ECO:0007669"/>
    <property type="project" value="TreeGrafter"/>
</dbReference>
<dbReference type="EMBL" id="KE356561">
    <property type="protein sequence ID" value="ERG94531.1"/>
    <property type="molecule type" value="Genomic_DNA"/>
</dbReference>
<reference evidence="10 11" key="1">
    <citation type="journal article" date="2013" name="PLoS ONE">
        <title>Assembly-driven community genomics of a hypersaline microbial ecosystem.</title>
        <authorList>
            <person name="Podell S."/>
            <person name="Ugalde J.A."/>
            <person name="Narasingarao P."/>
            <person name="Banfield J.F."/>
            <person name="Heidelberg K.B."/>
            <person name="Allen E.E."/>
        </authorList>
    </citation>
    <scope>NUCLEOTIDE SEQUENCE [LARGE SCALE GENOMIC DNA]</scope>
    <source>
        <strain evidence="11">J07HQW2</strain>
    </source>
</reference>
<feature type="transmembrane region" description="Helical" evidence="9">
    <location>
        <begin position="121"/>
        <end position="150"/>
    </location>
</feature>
<evidence type="ECO:0000313" key="11">
    <source>
        <dbReference type="Proteomes" id="UP000030710"/>
    </source>
</evidence>
<protein>
    <submittedName>
        <fullName evidence="10">Na+/proline symporter</fullName>
    </submittedName>
</protein>
<feature type="transmembrane region" description="Helical" evidence="9">
    <location>
        <begin position="366"/>
        <end position="384"/>
    </location>
</feature>
<proteinExistence type="inferred from homology"/>
<dbReference type="PANTHER" id="PTHR48086">
    <property type="entry name" value="SODIUM/PROLINE SYMPORTER-RELATED"/>
    <property type="match status" value="1"/>
</dbReference>
<keyword evidence="4 9" id="KW-0812">Transmembrane</keyword>
<sequence length="529" mass="55611">MVSTTLVLGLTVMTLIGFTIAGMWYSQGRVGSIEDLITARNQAGANRTTATLVASVMGVWILFAAPEAGAGFGVAAVIGYAVGEAVPMYVYSRLGPRIRDLIPSGHSLTEYARARYGTAMYGFVVIVSGLYMFVFVAAELTGIAGALAFVADVPQWQTATLVGGFVLLYTGYGGLRASIFTDTVQAVIVIPLLAVAFAATVLALGGPTSVIGNITATDPTLLNPTAAAGFQFGLALAFAILGAELLNQTWWQRIYAGTDSESVTTAFRRATILNGVIVFIAAFLGVVATGHTDIVTDPASTAYNADVAFFVLLQTAVPEWVIVVVVLLALSLVMSSVDTLFNALSSLITVDLAQIYTESTDRQLQWIARGFTLCIAFAAVYVSVRAQSVLRLFFLADLLGTALAFPLVYGLYSERLTGVGALIGSLSGLTVGLAYFPDLRGFITAIPLVGPVLPSADPLYLTAFGGSFLTSIAVTIVISRLTTTRFDLDTLGTEITRLDDPIADGGQACAEESASTSSDIESNEHTSER</sequence>
<evidence type="ECO:0000256" key="5">
    <source>
        <dbReference type="ARBA" id="ARBA00022989"/>
    </source>
</evidence>
<feature type="transmembrane region" description="Helical" evidence="9">
    <location>
        <begin position="320"/>
        <end position="345"/>
    </location>
</feature>
<dbReference type="HOGENOM" id="CLU_023225_1_1_2"/>
<evidence type="ECO:0000256" key="2">
    <source>
        <dbReference type="ARBA" id="ARBA00006434"/>
    </source>
</evidence>
<feature type="transmembrane region" description="Helical" evidence="9">
    <location>
        <begin position="6"/>
        <end position="25"/>
    </location>
</feature>
<keyword evidence="5 9" id="KW-1133">Transmembrane helix</keyword>
<dbReference type="InterPro" id="IPR038377">
    <property type="entry name" value="Na/Glc_symporter_sf"/>
</dbReference>
<feature type="transmembrane region" description="Helical" evidence="9">
    <location>
        <begin position="45"/>
        <end position="63"/>
    </location>
</feature>
<feature type="region of interest" description="Disordered" evidence="8">
    <location>
        <begin position="502"/>
        <end position="529"/>
    </location>
</feature>
<feature type="transmembrane region" description="Helical" evidence="9">
    <location>
        <begin position="267"/>
        <end position="288"/>
    </location>
</feature>
<feature type="transmembrane region" description="Helical" evidence="9">
    <location>
        <begin position="187"/>
        <end position="206"/>
    </location>
</feature>
<dbReference type="Pfam" id="PF00474">
    <property type="entry name" value="SSF"/>
    <property type="match status" value="1"/>
</dbReference>
<dbReference type="Proteomes" id="UP000030710">
    <property type="component" value="Unassembled WGS sequence"/>
</dbReference>
<evidence type="ECO:0000313" key="10">
    <source>
        <dbReference type="EMBL" id="ERG94531.1"/>
    </source>
</evidence>
<keyword evidence="6 9" id="KW-0472">Membrane</keyword>
<evidence type="ECO:0000256" key="7">
    <source>
        <dbReference type="RuleBase" id="RU362091"/>
    </source>
</evidence>
<dbReference type="STRING" id="1238425.J07HQW2_00966"/>
<feature type="transmembrane region" description="Helical" evidence="9">
    <location>
        <begin position="69"/>
        <end position="91"/>
    </location>
</feature>
<name>U1PQC9_9EURY</name>
<feature type="transmembrane region" description="Helical" evidence="9">
    <location>
        <begin position="390"/>
        <end position="412"/>
    </location>
</feature>
<feature type="transmembrane region" description="Helical" evidence="9">
    <location>
        <begin position="226"/>
        <end position="246"/>
    </location>
</feature>
<dbReference type="RefSeq" id="WP_021054022.1">
    <property type="nucleotide sequence ID" value="NZ_KE356561.1"/>
</dbReference>
<accession>U1PQC9</accession>
<evidence type="ECO:0000256" key="3">
    <source>
        <dbReference type="ARBA" id="ARBA00022448"/>
    </source>
</evidence>
<feature type="transmembrane region" description="Helical" evidence="9">
    <location>
        <begin position="156"/>
        <end position="175"/>
    </location>
</feature>
<dbReference type="PANTHER" id="PTHR48086:SF10">
    <property type="entry name" value="AGR155CP"/>
    <property type="match status" value="1"/>
</dbReference>
<evidence type="ECO:0000256" key="8">
    <source>
        <dbReference type="SAM" id="MobiDB-lite"/>
    </source>
</evidence>
<comment type="subcellular location">
    <subcellularLocation>
        <location evidence="1">Membrane</location>
        <topology evidence="1">Multi-pass membrane protein</topology>
    </subcellularLocation>
</comment>
<dbReference type="eggNOG" id="arCOG01319">
    <property type="taxonomic scope" value="Archaea"/>
</dbReference>
<dbReference type="InterPro" id="IPR001734">
    <property type="entry name" value="Na/solute_symporter"/>
</dbReference>
<gene>
    <name evidence="10" type="ORF">J07HQW2_00966</name>
</gene>
<feature type="transmembrane region" description="Helical" evidence="9">
    <location>
        <begin position="419"/>
        <end position="439"/>
    </location>
</feature>